<protein>
    <submittedName>
        <fullName evidence="2">ABC-2 type transport system permease protein</fullName>
    </submittedName>
</protein>
<feature type="transmembrane region" description="Helical" evidence="1">
    <location>
        <begin position="53"/>
        <end position="70"/>
    </location>
</feature>
<feature type="transmembrane region" description="Helical" evidence="1">
    <location>
        <begin position="107"/>
        <end position="127"/>
    </location>
</feature>
<feature type="transmembrane region" description="Helical" evidence="1">
    <location>
        <begin position="167"/>
        <end position="188"/>
    </location>
</feature>
<dbReference type="Pfam" id="PF06182">
    <property type="entry name" value="ABC2_membrane_6"/>
    <property type="match status" value="1"/>
</dbReference>
<keyword evidence="3" id="KW-1185">Reference proteome</keyword>
<reference evidence="2 3" key="1">
    <citation type="submission" date="2016-10" db="EMBL/GenBank/DDBJ databases">
        <authorList>
            <person name="de Groot N.N."/>
        </authorList>
    </citation>
    <scope>NUCLEOTIDE SEQUENCE [LARGE SCALE GENOMIC DNA]</scope>
    <source>
        <strain evidence="2 3">DSM 21800</strain>
    </source>
</reference>
<organism evidence="2 3">
    <name type="scientific">Microlunatus soli</name>
    <dbReference type="NCBI Taxonomy" id="630515"/>
    <lineage>
        <taxon>Bacteria</taxon>
        <taxon>Bacillati</taxon>
        <taxon>Actinomycetota</taxon>
        <taxon>Actinomycetes</taxon>
        <taxon>Propionibacteriales</taxon>
        <taxon>Propionibacteriaceae</taxon>
        <taxon>Microlunatus</taxon>
    </lineage>
</organism>
<dbReference type="STRING" id="630515.SAMN04489812_2774"/>
<sequence length="255" mass="27268">MRILILLGLSAWRSCLDQWTWRSFLLTLIINQAVAPIIGFAVWRAVTPGDPEIANYFLALLIIQLATVSYEDHTVASAIFSGDLAGDLLQPQPILIPFLGTNLALRFWHLVIGVPLVIVLGLLTGTAPRPATLLAALPALLLAGMLRFLFTTTVALTAFWTDQARNVVGFANTIIALAGGIAAPVFLLPSGLADVARLLPFWAMLGLPAEIAAGVLPRSELIAGHLVLLGWLLVAGVLARLTWRSGLRRFSAVGA</sequence>
<dbReference type="Proteomes" id="UP000199103">
    <property type="component" value="Chromosome I"/>
</dbReference>
<dbReference type="InterPro" id="IPR010390">
    <property type="entry name" value="ABC-2_transporter-like"/>
</dbReference>
<feature type="transmembrane region" description="Helical" evidence="1">
    <location>
        <begin position="23"/>
        <end position="46"/>
    </location>
</feature>
<dbReference type="EMBL" id="LT629772">
    <property type="protein sequence ID" value="SDS71450.1"/>
    <property type="molecule type" value="Genomic_DNA"/>
</dbReference>
<dbReference type="PANTHER" id="PTHR36832:SF1">
    <property type="entry name" value="SLR1174 PROTEIN"/>
    <property type="match status" value="1"/>
</dbReference>
<dbReference type="AlphaFoldDB" id="A0A1H1UGE7"/>
<proteinExistence type="predicted"/>
<keyword evidence="1" id="KW-0472">Membrane</keyword>
<feature type="transmembrane region" description="Helical" evidence="1">
    <location>
        <begin position="195"/>
        <end position="216"/>
    </location>
</feature>
<keyword evidence="1" id="KW-0812">Transmembrane</keyword>
<dbReference type="PANTHER" id="PTHR36832">
    <property type="entry name" value="SLR1174 PROTEIN-RELATED"/>
    <property type="match status" value="1"/>
</dbReference>
<dbReference type="RefSeq" id="WP_091525668.1">
    <property type="nucleotide sequence ID" value="NZ_LT629772.1"/>
</dbReference>
<feature type="transmembrane region" description="Helical" evidence="1">
    <location>
        <begin position="139"/>
        <end position="161"/>
    </location>
</feature>
<evidence type="ECO:0000256" key="1">
    <source>
        <dbReference type="SAM" id="Phobius"/>
    </source>
</evidence>
<evidence type="ECO:0000313" key="2">
    <source>
        <dbReference type="EMBL" id="SDS71450.1"/>
    </source>
</evidence>
<gene>
    <name evidence="2" type="ORF">SAMN04489812_2774</name>
</gene>
<keyword evidence="1" id="KW-1133">Transmembrane helix</keyword>
<accession>A0A1H1UGE7</accession>
<name>A0A1H1UGE7_9ACTN</name>
<dbReference type="OrthoDB" id="8582979at2"/>
<feature type="transmembrane region" description="Helical" evidence="1">
    <location>
        <begin position="222"/>
        <end position="241"/>
    </location>
</feature>
<evidence type="ECO:0000313" key="3">
    <source>
        <dbReference type="Proteomes" id="UP000199103"/>
    </source>
</evidence>